<evidence type="ECO:0000313" key="2">
    <source>
        <dbReference type="Proteomes" id="UP000324800"/>
    </source>
</evidence>
<gene>
    <name evidence="1" type="ORF">EZS28_000914</name>
</gene>
<accession>A0A5J4X8Q0</accession>
<sequence>MQMPPILMNKAEREYQLRQQDKDHNKAIMYVRSYGGIRAFDSNGFLQSRDAIILASEQEKRRRSEIACLQRCEDEDNERKKDRLKERQRIESIERIEDDYSNRLNMNALPNENLLEEALSSYSRALRSFAFF</sequence>
<name>A0A5J4X8Q0_9EUKA</name>
<evidence type="ECO:0000313" key="1">
    <source>
        <dbReference type="EMBL" id="KAA6403557.1"/>
    </source>
</evidence>
<reference evidence="1 2" key="1">
    <citation type="submission" date="2019-03" db="EMBL/GenBank/DDBJ databases">
        <title>Single cell metagenomics reveals metabolic interactions within the superorganism composed of flagellate Streblomastix strix and complex community of Bacteroidetes bacteria on its surface.</title>
        <authorList>
            <person name="Treitli S.C."/>
            <person name="Kolisko M."/>
            <person name="Husnik F."/>
            <person name="Keeling P."/>
            <person name="Hampl V."/>
        </authorList>
    </citation>
    <scope>NUCLEOTIDE SEQUENCE [LARGE SCALE GENOMIC DNA]</scope>
    <source>
        <strain evidence="1">ST1C</strain>
    </source>
</reference>
<dbReference type="EMBL" id="SNRW01000086">
    <property type="protein sequence ID" value="KAA6403557.1"/>
    <property type="molecule type" value="Genomic_DNA"/>
</dbReference>
<comment type="caution">
    <text evidence="1">The sequence shown here is derived from an EMBL/GenBank/DDBJ whole genome shotgun (WGS) entry which is preliminary data.</text>
</comment>
<organism evidence="1 2">
    <name type="scientific">Streblomastix strix</name>
    <dbReference type="NCBI Taxonomy" id="222440"/>
    <lineage>
        <taxon>Eukaryota</taxon>
        <taxon>Metamonada</taxon>
        <taxon>Preaxostyla</taxon>
        <taxon>Oxymonadida</taxon>
        <taxon>Streblomastigidae</taxon>
        <taxon>Streblomastix</taxon>
    </lineage>
</organism>
<dbReference type="AlphaFoldDB" id="A0A5J4X8Q0"/>
<proteinExistence type="predicted"/>
<dbReference type="Proteomes" id="UP000324800">
    <property type="component" value="Unassembled WGS sequence"/>
</dbReference>
<protein>
    <submittedName>
        <fullName evidence="1">Uncharacterized protein</fullName>
    </submittedName>
</protein>